<gene>
    <name evidence="4" type="primary">rihC</name>
    <name evidence="4" type="ORF">SAMEA4384403_00264</name>
</gene>
<evidence type="ECO:0000313" key="5">
    <source>
        <dbReference type="Proteomes" id="UP000242084"/>
    </source>
</evidence>
<dbReference type="EC" id="3.2.2.1" evidence="4"/>
<keyword evidence="5" id="KW-1185">Reference proteome</keyword>
<dbReference type="Proteomes" id="UP000242084">
    <property type="component" value="Chromosome 1"/>
</dbReference>
<evidence type="ECO:0000313" key="4">
    <source>
        <dbReference type="EMBL" id="SNV56684.1"/>
    </source>
</evidence>
<keyword evidence="2 4" id="KW-0326">Glycosidase</keyword>
<dbReference type="InterPro" id="IPR036452">
    <property type="entry name" value="Ribo_hydro-like"/>
</dbReference>
<dbReference type="GO" id="GO:0008477">
    <property type="term" value="F:purine nucleosidase activity"/>
    <property type="evidence" value="ECO:0007669"/>
    <property type="project" value="UniProtKB-EC"/>
</dbReference>
<feature type="domain" description="Inosine/uridine-preferring nucleoside hydrolase" evidence="3">
    <location>
        <begin position="5"/>
        <end position="291"/>
    </location>
</feature>
<evidence type="ECO:0000256" key="1">
    <source>
        <dbReference type="ARBA" id="ARBA00022801"/>
    </source>
</evidence>
<dbReference type="InterPro" id="IPR023186">
    <property type="entry name" value="IUNH"/>
</dbReference>
<dbReference type="PANTHER" id="PTHR12304:SF15">
    <property type="entry name" value="NON-SPECIFIC RIBONUCLEOSIDE HYDROLASE RIHC"/>
    <property type="match status" value="1"/>
</dbReference>
<keyword evidence="1 4" id="KW-0378">Hydrolase</keyword>
<proteinExistence type="predicted"/>
<dbReference type="Gene3D" id="3.90.245.10">
    <property type="entry name" value="Ribonucleoside hydrolase-like"/>
    <property type="match status" value="1"/>
</dbReference>
<sequence>MTTPIIIDTDPGIDDIIAISAALNSDKLDVRLITSIGGNVGIEHTTKNALDIVNYFNKNVPVAQGVNKPLLNKLSTAEHVHGHNGIGNYIINTSQNLSTISDNAVNAMYNTIMQSEEPITLVPIGPLTNIALLLSLYPETKNNIKEIVLMGGAAVGGNATPVAEFNIYADPHAAHIVFNIDIPIVMCGLDVTRETMINFNDIKTIETMGDFGQMITKMLDVYNDVNSGEDHEHIIHDLCTIFYLLYPEIFITEQANVTVITEGHAAGCTLTEFSHEGRVKVCMHADNKQFRTKFIEFVSNIHRKVK</sequence>
<name>A0A239YEQ0_9STAP</name>
<dbReference type="EC" id="3.2.-.-" evidence="4"/>
<reference evidence="4 5" key="1">
    <citation type="submission" date="2017-06" db="EMBL/GenBank/DDBJ databases">
        <authorList>
            <consortium name="Pathogen Informatics"/>
        </authorList>
    </citation>
    <scope>NUCLEOTIDE SEQUENCE [LARGE SCALE GENOMIC DNA]</scope>
    <source>
        <strain evidence="4 5">NCTC13839</strain>
    </source>
</reference>
<dbReference type="OrthoDB" id="9797882at2"/>
<dbReference type="GO" id="GO:0006152">
    <property type="term" value="P:purine nucleoside catabolic process"/>
    <property type="evidence" value="ECO:0007669"/>
    <property type="project" value="TreeGrafter"/>
</dbReference>
<dbReference type="EMBL" id="LT906462">
    <property type="protein sequence ID" value="SNV56684.1"/>
    <property type="molecule type" value="Genomic_DNA"/>
</dbReference>
<accession>A0A239YEQ0</accession>
<organism evidence="4 5">
    <name type="scientific">Mammaliicoccus stepanovicii</name>
    <dbReference type="NCBI Taxonomy" id="643214"/>
    <lineage>
        <taxon>Bacteria</taxon>
        <taxon>Bacillati</taxon>
        <taxon>Bacillota</taxon>
        <taxon>Bacilli</taxon>
        <taxon>Bacillales</taxon>
        <taxon>Staphylococcaceae</taxon>
        <taxon>Mammaliicoccus</taxon>
    </lineage>
</organism>
<dbReference type="GO" id="GO:0005829">
    <property type="term" value="C:cytosol"/>
    <property type="evidence" value="ECO:0007669"/>
    <property type="project" value="TreeGrafter"/>
</dbReference>
<evidence type="ECO:0000259" key="3">
    <source>
        <dbReference type="Pfam" id="PF01156"/>
    </source>
</evidence>
<dbReference type="InterPro" id="IPR001910">
    <property type="entry name" value="Inosine/uridine_hydrolase_dom"/>
</dbReference>
<dbReference type="AlphaFoldDB" id="A0A239YEQ0"/>
<protein>
    <submittedName>
        <fullName evidence="4">Ribonucleoside hydrolase RihC</fullName>
        <ecNumber evidence="4">3.2.-.-</ecNumber>
        <ecNumber evidence="4">3.2.2.1</ecNumber>
    </submittedName>
</protein>
<dbReference type="SUPFAM" id="SSF53590">
    <property type="entry name" value="Nucleoside hydrolase"/>
    <property type="match status" value="1"/>
</dbReference>
<dbReference type="Pfam" id="PF01156">
    <property type="entry name" value="IU_nuc_hydro"/>
    <property type="match status" value="1"/>
</dbReference>
<dbReference type="CDD" id="cd02651">
    <property type="entry name" value="nuc_hydro_IU_UC_XIUA"/>
    <property type="match status" value="1"/>
</dbReference>
<dbReference type="PANTHER" id="PTHR12304">
    <property type="entry name" value="INOSINE-URIDINE PREFERRING NUCLEOSIDE HYDROLASE"/>
    <property type="match status" value="1"/>
</dbReference>
<dbReference type="KEGG" id="sste:SAMEA4384403_0264"/>
<dbReference type="RefSeq" id="WP_095085659.1">
    <property type="nucleotide sequence ID" value="NZ_BMDM01000007.1"/>
</dbReference>
<evidence type="ECO:0000256" key="2">
    <source>
        <dbReference type="ARBA" id="ARBA00023295"/>
    </source>
</evidence>